<name>W5M723_LEPOC</name>
<dbReference type="PROSITE" id="PS00941">
    <property type="entry name" value="CARBOXYLESTERASE_B_2"/>
    <property type="match status" value="1"/>
</dbReference>
<dbReference type="PANTHER" id="PTHR43918">
    <property type="entry name" value="ACETYLCHOLINESTERASE"/>
    <property type="match status" value="1"/>
</dbReference>
<feature type="active site" description="Charge relay system" evidence="12">
    <location>
        <position position="466"/>
    </location>
</feature>
<reference evidence="16" key="3">
    <citation type="submission" date="2025-09" db="UniProtKB">
        <authorList>
            <consortium name="Ensembl"/>
        </authorList>
    </citation>
    <scope>IDENTIFICATION</scope>
</reference>
<dbReference type="GO" id="GO:0005615">
    <property type="term" value="C:extracellular space"/>
    <property type="evidence" value="ECO:0000318"/>
    <property type="project" value="GO_Central"/>
</dbReference>
<accession>W5M723</accession>
<keyword evidence="7" id="KW-1015">Disulfide bond</keyword>
<dbReference type="ESTHER" id="lepoc-w5m723">
    <property type="family name" value="BCHE"/>
</dbReference>
<comment type="similarity">
    <text evidence="2 13">Belongs to the type-B carboxylesterase/lipase family.</text>
</comment>
<evidence type="ECO:0000256" key="11">
    <source>
        <dbReference type="ARBA" id="ARBA00038819"/>
    </source>
</evidence>
<dbReference type="InterPro" id="IPR029058">
    <property type="entry name" value="AB_hydrolase_fold"/>
</dbReference>
<dbReference type="SUPFAM" id="SSF53474">
    <property type="entry name" value="alpha/beta-Hydrolases"/>
    <property type="match status" value="1"/>
</dbReference>
<dbReference type="InterPro" id="IPR019819">
    <property type="entry name" value="Carboxylesterase_B_CS"/>
</dbReference>
<dbReference type="GeneTree" id="ENSGT00940000157637"/>
<feature type="domain" description="Carboxylesterase type B" evidence="14">
    <location>
        <begin position="31"/>
        <end position="547"/>
    </location>
</feature>
<dbReference type="EMBL" id="AHAT01022660">
    <property type="status" value="NOT_ANNOTATED_CDS"/>
    <property type="molecule type" value="Genomic_DNA"/>
</dbReference>
<dbReference type="Bgee" id="ENSLOCG00000003535">
    <property type="expression patterns" value="Expressed in liver and 12 other cell types or tissues"/>
</dbReference>
<dbReference type="InterPro" id="IPR002018">
    <property type="entry name" value="CarbesteraseB"/>
</dbReference>
<evidence type="ECO:0000256" key="12">
    <source>
        <dbReference type="PIRSR" id="PIRSR600997-1"/>
    </source>
</evidence>
<dbReference type="Proteomes" id="UP000018468">
    <property type="component" value="Linkage group LG14"/>
</dbReference>
<dbReference type="PRINTS" id="PR00878">
    <property type="entry name" value="CHOLNESTRASE"/>
</dbReference>
<evidence type="ECO:0000256" key="5">
    <source>
        <dbReference type="ARBA" id="ARBA00022553"/>
    </source>
</evidence>
<dbReference type="PANTHER" id="PTHR43918:SF5">
    <property type="entry name" value="CHOLINESTERASE"/>
    <property type="match status" value="1"/>
</dbReference>
<keyword evidence="13" id="KW-0732">Signal</keyword>
<dbReference type="HOGENOM" id="CLU_006586_13_0_1"/>
<comment type="function">
    <text evidence="10">Esterase with broad substrate specificity. Contributes to the inactivation of the neurotransmitter acetylcholine. Can degrade neurotoxic organophosphate esters.</text>
</comment>
<evidence type="ECO:0000256" key="13">
    <source>
        <dbReference type="RuleBase" id="RU361235"/>
    </source>
</evidence>
<dbReference type="InterPro" id="IPR019826">
    <property type="entry name" value="Carboxylesterase_B_AS"/>
</dbReference>
<evidence type="ECO:0000256" key="8">
    <source>
        <dbReference type="ARBA" id="ARBA00023180"/>
    </source>
</evidence>
<comment type="catalytic activity">
    <reaction evidence="9">
        <text>an acylcholine + H2O = a carboxylate + choline + H(+)</text>
        <dbReference type="Rhea" id="RHEA:21964"/>
        <dbReference type="ChEBI" id="CHEBI:15354"/>
        <dbReference type="ChEBI" id="CHEBI:15377"/>
        <dbReference type="ChEBI" id="CHEBI:15378"/>
        <dbReference type="ChEBI" id="CHEBI:29067"/>
        <dbReference type="ChEBI" id="CHEBI:35287"/>
        <dbReference type="EC" id="3.1.1.8"/>
    </reaction>
</comment>
<feature type="domain" description="Acetylcholinesterase tetramerisation" evidence="15">
    <location>
        <begin position="562"/>
        <end position="596"/>
    </location>
</feature>
<evidence type="ECO:0000313" key="17">
    <source>
        <dbReference type="Proteomes" id="UP000018468"/>
    </source>
</evidence>
<reference evidence="16" key="2">
    <citation type="submission" date="2025-08" db="UniProtKB">
        <authorList>
            <consortium name="Ensembl"/>
        </authorList>
    </citation>
    <scope>IDENTIFICATION</scope>
</reference>
<dbReference type="GO" id="GO:0019695">
    <property type="term" value="P:choline metabolic process"/>
    <property type="evidence" value="ECO:0000318"/>
    <property type="project" value="GO_Central"/>
</dbReference>
<dbReference type="OMA" id="TCSVNEM"/>
<dbReference type="InterPro" id="IPR014788">
    <property type="entry name" value="AChE_tetra"/>
</dbReference>
<evidence type="ECO:0000259" key="14">
    <source>
        <dbReference type="Pfam" id="PF00135"/>
    </source>
</evidence>
<dbReference type="InterPro" id="IPR000997">
    <property type="entry name" value="Cholinesterase"/>
</dbReference>
<evidence type="ECO:0000256" key="4">
    <source>
        <dbReference type="ARBA" id="ARBA00022525"/>
    </source>
</evidence>
<sequence length="599" mass="66991">CVEENMTVSFLYCSVFLVAVDLFSSSHGQDELVILTKKGKVRGTQVSVLSGSVTAFLGIPYGQPPVDNLRFKKPVPSKPWTGILDATKYPNTCYQYIDKAFPGFPGAEMWNPNTMLSEDCLYLNVWVPSPKPRDAAVMVWIYGGGFSTGTSSLDVYDGKYLTYTENVIVVSMNYRVGALGFLSLPGNDEVTGNAGLFDQRLALMWVTGNIAAFGGDPKSVTIFGESAGGASVNFHILSPGSHPFFSRAVMESGSINSPWAALPASISQNRSLTLAELLGCPVKDDADVIACLRKKDPQEIVDKQFTVMKESPLVSTSFAPTIDGDFLTDSPDVLIFSGQFKKTDILLGVNKDEGTYFLVYGVPGFSKDNESLITREQFLSGVKFVLPHFSEIGREAAIFQYTNWTDEFNPENNRDALSGIVGDYNFVCPLLAFTQKYVEFGNKAFLYFFDHRSTRVAWPDWMGVIHGYEIEFVFGLPLNRSLGYTGAEEALSRRVMNYWANFAKTGDPNGQSSQWPAFSSKSQEYITLNTKSPQIHGMLRVQLCKFWNSFLPKLLAVTVDIEEAEQQWRTEFHRWYSYMLDWKNQFNDYNSRQQQCEDP</sequence>
<dbReference type="STRING" id="7918.ENSLOCP00000004181"/>
<dbReference type="Ensembl" id="ENSLOCT00000004189.1">
    <property type="protein sequence ID" value="ENSLOCP00000004181.1"/>
    <property type="gene ID" value="ENSLOCG00000003535.1"/>
</dbReference>
<evidence type="ECO:0000256" key="9">
    <source>
        <dbReference type="ARBA" id="ARBA00036543"/>
    </source>
</evidence>
<dbReference type="Pfam" id="PF00135">
    <property type="entry name" value="COesterase"/>
    <property type="match status" value="1"/>
</dbReference>
<keyword evidence="8" id="KW-0325">Glycoprotein</keyword>
<protein>
    <recommendedName>
        <fullName evidence="13">Carboxylic ester hydrolase</fullName>
        <ecNumber evidence="13">3.1.1.-</ecNumber>
    </recommendedName>
</protein>
<dbReference type="AlphaFoldDB" id="W5M723"/>
<keyword evidence="4" id="KW-0964">Secreted</keyword>
<dbReference type="Pfam" id="PF08674">
    <property type="entry name" value="AChE_tetra"/>
    <property type="match status" value="1"/>
</dbReference>
<dbReference type="PROSITE" id="PS00122">
    <property type="entry name" value="CARBOXYLESTERASE_B_1"/>
    <property type="match status" value="1"/>
</dbReference>
<dbReference type="CDD" id="cd00312">
    <property type="entry name" value="Esterase_lipase"/>
    <property type="match status" value="1"/>
</dbReference>
<reference evidence="17" key="1">
    <citation type="submission" date="2011-12" db="EMBL/GenBank/DDBJ databases">
        <title>The Draft Genome of Lepisosteus oculatus.</title>
        <authorList>
            <consortium name="The Broad Institute Genome Assembly &amp; Analysis Group"/>
            <consortium name="Computational R&amp;D Group"/>
            <consortium name="and Sequencing Platform"/>
            <person name="Di Palma F."/>
            <person name="Alfoldi J."/>
            <person name="Johnson J."/>
            <person name="Berlin A."/>
            <person name="Gnerre S."/>
            <person name="Jaffe D."/>
            <person name="MacCallum I."/>
            <person name="Young S."/>
            <person name="Walker B.J."/>
            <person name="Lander E.S."/>
            <person name="Lindblad-Toh K."/>
        </authorList>
    </citation>
    <scope>NUCLEOTIDE SEQUENCE [LARGE SCALE GENOMIC DNA]</scope>
</reference>
<evidence type="ECO:0000313" key="16">
    <source>
        <dbReference type="Ensembl" id="ENSLOCP00000004181.1"/>
    </source>
</evidence>
<dbReference type="GO" id="GO:0005886">
    <property type="term" value="C:plasma membrane"/>
    <property type="evidence" value="ECO:0000318"/>
    <property type="project" value="GO_Central"/>
</dbReference>
<dbReference type="EC" id="3.1.1.-" evidence="13"/>
<dbReference type="InParanoid" id="W5M723"/>
<dbReference type="GO" id="GO:0003990">
    <property type="term" value="F:acetylcholinesterase activity"/>
    <property type="evidence" value="ECO:0000318"/>
    <property type="project" value="GO_Central"/>
</dbReference>
<evidence type="ECO:0000256" key="1">
    <source>
        <dbReference type="ARBA" id="ARBA00004613"/>
    </source>
</evidence>
<dbReference type="eggNOG" id="KOG4389">
    <property type="taxonomic scope" value="Eukaryota"/>
</dbReference>
<feature type="chain" id="PRO_5005150851" description="Carboxylic ester hydrolase" evidence="13">
    <location>
        <begin position="29"/>
        <end position="599"/>
    </location>
</feature>
<feature type="active site" description="Charge relay system" evidence="12">
    <location>
        <position position="353"/>
    </location>
</feature>
<dbReference type="InterPro" id="IPR050654">
    <property type="entry name" value="AChE-related_enzymes"/>
</dbReference>
<dbReference type="Gene3D" id="3.40.50.1820">
    <property type="entry name" value="alpha/beta hydrolase"/>
    <property type="match status" value="1"/>
</dbReference>
<dbReference type="GO" id="GO:0006581">
    <property type="term" value="P:acetylcholine catabolic process"/>
    <property type="evidence" value="ECO:0000318"/>
    <property type="project" value="GO_Central"/>
</dbReference>
<keyword evidence="3" id="KW-0719">Serine esterase</keyword>
<evidence type="ECO:0000256" key="10">
    <source>
        <dbReference type="ARBA" id="ARBA00037444"/>
    </source>
</evidence>
<evidence type="ECO:0000256" key="7">
    <source>
        <dbReference type="ARBA" id="ARBA00023157"/>
    </source>
</evidence>
<feature type="signal peptide" evidence="13">
    <location>
        <begin position="1"/>
        <end position="28"/>
    </location>
</feature>
<keyword evidence="5" id="KW-0597">Phosphoprotein</keyword>
<evidence type="ECO:0000256" key="6">
    <source>
        <dbReference type="ARBA" id="ARBA00022801"/>
    </source>
</evidence>
<keyword evidence="6 13" id="KW-0378">Hydrolase</keyword>
<proteinExistence type="inferred from homology"/>
<dbReference type="FunFam" id="3.40.50.1820:FF:000029">
    <property type="entry name" value="Acetylcholinesterase"/>
    <property type="match status" value="1"/>
</dbReference>
<evidence type="ECO:0000259" key="15">
    <source>
        <dbReference type="Pfam" id="PF08674"/>
    </source>
</evidence>
<comment type="subunit">
    <text evidence="11">Homotetramer; disulfide-linked. Dimer of dimers.</text>
</comment>
<keyword evidence="17" id="KW-1185">Reference proteome</keyword>
<evidence type="ECO:0000256" key="2">
    <source>
        <dbReference type="ARBA" id="ARBA00005964"/>
    </source>
</evidence>
<evidence type="ECO:0000256" key="3">
    <source>
        <dbReference type="ARBA" id="ARBA00022487"/>
    </source>
</evidence>
<organism evidence="16 17">
    <name type="scientific">Lepisosteus oculatus</name>
    <name type="common">Spotted gar</name>
    <dbReference type="NCBI Taxonomy" id="7918"/>
    <lineage>
        <taxon>Eukaryota</taxon>
        <taxon>Metazoa</taxon>
        <taxon>Chordata</taxon>
        <taxon>Craniata</taxon>
        <taxon>Vertebrata</taxon>
        <taxon>Euteleostomi</taxon>
        <taxon>Actinopterygii</taxon>
        <taxon>Neopterygii</taxon>
        <taxon>Holostei</taxon>
        <taxon>Semionotiformes</taxon>
        <taxon>Lepisosteidae</taxon>
        <taxon>Lepisosteus</taxon>
    </lineage>
</organism>
<dbReference type="EMBL" id="AHAT01022659">
    <property type="status" value="NOT_ANNOTATED_CDS"/>
    <property type="molecule type" value="Genomic_DNA"/>
</dbReference>
<comment type="subcellular location">
    <subcellularLocation>
        <location evidence="1">Secreted</location>
    </subcellularLocation>
</comment>
<feature type="active site" description="Acyl-ester intermediate" evidence="12">
    <location>
        <position position="226"/>
    </location>
</feature>